<keyword evidence="2" id="KW-1185">Reference proteome</keyword>
<gene>
    <name evidence="1" type="ORF">FHB240107_LOCUS10325</name>
</gene>
<sequence>GIVACISSRITTVIHVVCT</sequence>
<protein>
    <submittedName>
        <fullName evidence="1">Uncharacterized protein</fullName>
    </submittedName>
</protein>
<reference evidence="1 2" key="1">
    <citation type="submission" date="2024-08" db="EMBL/GenBank/DDBJ databases">
        <authorList>
            <person name="Paterson S."/>
        </authorList>
    </citation>
    <scope>NUCLEOTIDE SEQUENCE [LARGE SCALE GENOMIC DNA]</scope>
</reference>
<feature type="non-terminal residue" evidence="1">
    <location>
        <position position="1"/>
    </location>
</feature>
<proteinExistence type="predicted"/>
<comment type="caution">
    <text evidence="1">The sequence shown here is derived from an EMBL/GenBank/DDBJ whole genome shotgun (WGS) entry which is preliminary data.</text>
</comment>
<organism evidence="1 2">
    <name type="scientific">Fasciola hepatica</name>
    <name type="common">Liver fluke</name>
    <dbReference type="NCBI Taxonomy" id="6192"/>
    <lineage>
        <taxon>Eukaryota</taxon>
        <taxon>Metazoa</taxon>
        <taxon>Spiralia</taxon>
        <taxon>Lophotrochozoa</taxon>
        <taxon>Platyhelminthes</taxon>
        <taxon>Trematoda</taxon>
        <taxon>Digenea</taxon>
        <taxon>Plagiorchiida</taxon>
        <taxon>Echinostomata</taxon>
        <taxon>Echinostomatoidea</taxon>
        <taxon>Fasciolidae</taxon>
        <taxon>Fasciola</taxon>
    </lineage>
</organism>
<evidence type="ECO:0000313" key="1">
    <source>
        <dbReference type="EMBL" id="CAM0512885.1"/>
    </source>
</evidence>
<dbReference type="Proteomes" id="UP001189180">
    <property type="component" value="Unassembled WGS sequence"/>
</dbReference>
<dbReference type="AlphaFoldDB" id="A0ABC9HIX6"/>
<evidence type="ECO:0000313" key="2">
    <source>
        <dbReference type="Proteomes" id="UP001189180"/>
    </source>
</evidence>
<dbReference type="EMBL" id="CANUEZ050000607">
    <property type="protein sequence ID" value="CAM0512885.1"/>
    <property type="molecule type" value="Genomic_DNA"/>
</dbReference>
<accession>A0ABC9HIX6</accession>
<name>A0ABC9HIX6_FASHE</name>